<sequence>MGDVKPGHQLNYSLPVSVQNGYGTVSFQEPDNELFSISGESVIVFSDEINNSQINFVFNAPEQPGTYTARVSVDGGEDYGVRTIWLNVTVDPASDSKSVFDRNLKILVRNREISIDANEMLSVNLYAVSGQMHSSVVNSNTYCTITAPGEGLFLLNITGVSGSVIRKVIVN</sequence>
<proteinExistence type="predicted"/>
<dbReference type="EMBL" id="VSSQ01095119">
    <property type="protein sequence ID" value="MPN39355.1"/>
    <property type="molecule type" value="Genomic_DNA"/>
</dbReference>
<organism evidence="1">
    <name type="scientific">bioreactor metagenome</name>
    <dbReference type="NCBI Taxonomy" id="1076179"/>
    <lineage>
        <taxon>unclassified sequences</taxon>
        <taxon>metagenomes</taxon>
        <taxon>ecological metagenomes</taxon>
    </lineage>
</organism>
<reference evidence="1" key="1">
    <citation type="submission" date="2019-08" db="EMBL/GenBank/DDBJ databases">
        <authorList>
            <person name="Kucharzyk K."/>
            <person name="Murdoch R.W."/>
            <person name="Higgins S."/>
            <person name="Loffler F."/>
        </authorList>
    </citation>
    <scope>NUCLEOTIDE SEQUENCE</scope>
</reference>
<accession>A0A645HK15</accession>
<name>A0A645HK15_9ZZZZ</name>
<dbReference type="AlphaFoldDB" id="A0A645HK15"/>
<protein>
    <recommendedName>
        <fullName evidence="2">Secretion system C-terminal sorting domain-containing protein</fullName>
    </recommendedName>
</protein>
<evidence type="ECO:0000313" key="1">
    <source>
        <dbReference type="EMBL" id="MPN39355.1"/>
    </source>
</evidence>
<comment type="caution">
    <text evidence="1">The sequence shown here is derived from an EMBL/GenBank/DDBJ whole genome shotgun (WGS) entry which is preliminary data.</text>
</comment>
<gene>
    <name evidence="1" type="ORF">SDC9_186883</name>
</gene>
<evidence type="ECO:0008006" key="2">
    <source>
        <dbReference type="Google" id="ProtNLM"/>
    </source>
</evidence>